<evidence type="ECO:0000256" key="4">
    <source>
        <dbReference type="ARBA" id="ARBA00023270"/>
    </source>
</evidence>
<comment type="subcellular location">
    <subcellularLocation>
        <location evidence="7">Cytoplasm</location>
    </subcellularLocation>
</comment>
<name>A0A267MNA4_9FIRM</name>
<dbReference type="RefSeq" id="WP_095131866.1">
    <property type="nucleotide sequence ID" value="NZ_NIBG01000003.1"/>
</dbReference>
<evidence type="ECO:0000313" key="8">
    <source>
        <dbReference type="EMBL" id="PAB60398.1"/>
    </source>
</evidence>
<reference evidence="8 9" key="1">
    <citation type="submission" date="2017-06" db="EMBL/GenBank/DDBJ databases">
        <title>Draft genome sequence of anaerobic fermentative bacterium Anaeromicrobium sediminis DY2726D isolated from West Pacific Ocean sediments.</title>
        <authorList>
            <person name="Zeng X."/>
        </authorList>
    </citation>
    <scope>NUCLEOTIDE SEQUENCE [LARGE SCALE GENOMIC DNA]</scope>
    <source>
        <strain evidence="8 9">DY2726D</strain>
    </source>
</reference>
<dbReference type="CDD" id="cd00959">
    <property type="entry name" value="DeoC"/>
    <property type="match status" value="1"/>
</dbReference>
<dbReference type="OrthoDB" id="9778711at2"/>
<dbReference type="InterPro" id="IPR028581">
    <property type="entry name" value="DeoC_typeI"/>
</dbReference>
<dbReference type="GO" id="GO:0016052">
    <property type="term" value="P:carbohydrate catabolic process"/>
    <property type="evidence" value="ECO:0007669"/>
    <property type="project" value="TreeGrafter"/>
</dbReference>
<accession>A0A267MNA4</accession>
<dbReference type="PIRSF" id="PIRSF001357">
    <property type="entry name" value="DeoC"/>
    <property type="match status" value="1"/>
</dbReference>
<dbReference type="GO" id="GO:0004139">
    <property type="term" value="F:deoxyribose-phosphate aldolase activity"/>
    <property type="evidence" value="ECO:0007669"/>
    <property type="project" value="UniProtKB-UniRule"/>
</dbReference>
<evidence type="ECO:0000313" key="9">
    <source>
        <dbReference type="Proteomes" id="UP000216024"/>
    </source>
</evidence>
<dbReference type="EC" id="4.1.2.4" evidence="7"/>
<dbReference type="InterPro" id="IPR002915">
    <property type="entry name" value="DeoC/FbaB/LacD_aldolase"/>
</dbReference>
<dbReference type="UniPathway" id="UPA00002">
    <property type="reaction ID" value="UER00468"/>
</dbReference>
<dbReference type="Proteomes" id="UP000216024">
    <property type="component" value="Unassembled WGS sequence"/>
</dbReference>
<evidence type="ECO:0000256" key="1">
    <source>
        <dbReference type="ARBA" id="ARBA00010936"/>
    </source>
</evidence>
<dbReference type="Pfam" id="PF01791">
    <property type="entry name" value="DeoC"/>
    <property type="match status" value="1"/>
</dbReference>
<feature type="active site" description="Proton donor/acceptor" evidence="7">
    <location>
        <position position="180"/>
    </location>
</feature>
<dbReference type="SUPFAM" id="SSF51569">
    <property type="entry name" value="Aldolase"/>
    <property type="match status" value="1"/>
</dbReference>
<feature type="active site" description="Schiff-base intermediate with acetaldehyde" evidence="7">
    <location>
        <position position="151"/>
    </location>
</feature>
<dbReference type="Gene3D" id="3.20.20.70">
    <property type="entry name" value="Aldolase class I"/>
    <property type="match status" value="1"/>
</dbReference>
<gene>
    <name evidence="7 8" type="primary">deoC</name>
    <name evidence="8" type="ORF">CCE28_05750</name>
</gene>
<evidence type="ECO:0000256" key="5">
    <source>
        <dbReference type="ARBA" id="ARBA00048791"/>
    </source>
</evidence>
<keyword evidence="2 7" id="KW-0963">Cytoplasm</keyword>
<organism evidence="8 9">
    <name type="scientific">Anaeromicrobium sediminis</name>
    <dbReference type="NCBI Taxonomy" id="1478221"/>
    <lineage>
        <taxon>Bacteria</taxon>
        <taxon>Bacillati</taxon>
        <taxon>Bacillota</taxon>
        <taxon>Clostridia</taxon>
        <taxon>Peptostreptococcales</taxon>
        <taxon>Thermotaleaceae</taxon>
        <taxon>Anaeromicrobium</taxon>
    </lineage>
</organism>
<evidence type="ECO:0000256" key="6">
    <source>
        <dbReference type="ARBA" id="ARBA00056337"/>
    </source>
</evidence>
<dbReference type="InterPro" id="IPR011343">
    <property type="entry name" value="DeoC"/>
</dbReference>
<keyword evidence="9" id="KW-1185">Reference proteome</keyword>
<comment type="similarity">
    <text evidence="1 7">Belongs to the DeoC/FbaB aldolase family. DeoC type 1 subfamily.</text>
</comment>
<feature type="active site" description="Proton donor/acceptor" evidence="7">
    <location>
        <position position="89"/>
    </location>
</feature>
<dbReference type="HAMAP" id="MF_00114">
    <property type="entry name" value="DeoC_type1"/>
    <property type="match status" value="1"/>
</dbReference>
<sequence>MNINGIIDHTILKADAKQEELLRYCDEAKEFGFASVVVNSANIPFIAKELKGSGINIVAVVGFPLGAMLTSVKAFETSECVKMGADEIDMVINIGALKDKDYKTVEEDIRAVVEASGDAAVKVIIETCLLSDEEKIMASKLSVKAGADFVKTSTGFSTGGATVGDIELIKKTVGDSALVKASGGVRSLEQALDLINAGTNRIGAGDGKLLGERYKKIGQVQGEY</sequence>
<comment type="catalytic activity">
    <reaction evidence="5 7">
        <text>2-deoxy-D-ribose 5-phosphate = D-glyceraldehyde 3-phosphate + acetaldehyde</text>
        <dbReference type="Rhea" id="RHEA:12821"/>
        <dbReference type="ChEBI" id="CHEBI:15343"/>
        <dbReference type="ChEBI" id="CHEBI:59776"/>
        <dbReference type="ChEBI" id="CHEBI:62877"/>
        <dbReference type="EC" id="4.1.2.4"/>
    </reaction>
</comment>
<dbReference type="AlphaFoldDB" id="A0A267MNA4"/>
<comment type="pathway">
    <text evidence="7">Carbohydrate degradation; 2-deoxy-D-ribose 1-phosphate degradation; D-glyceraldehyde 3-phosphate and acetaldehyde from 2-deoxy-alpha-D-ribose 1-phosphate: step 2/2.</text>
</comment>
<comment type="caution">
    <text evidence="8">The sequence shown here is derived from an EMBL/GenBank/DDBJ whole genome shotgun (WGS) entry which is preliminary data.</text>
</comment>
<evidence type="ECO:0000256" key="7">
    <source>
        <dbReference type="HAMAP-Rule" id="MF_00114"/>
    </source>
</evidence>
<dbReference type="SMART" id="SM01133">
    <property type="entry name" value="DeoC"/>
    <property type="match status" value="1"/>
</dbReference>
<dbReference type="EMBL" id="NIBG01000003">
    <property type="protein sequence ID" value="PAB60398.1"/>
    <property type="molecule type" value="Genomic_DNA"/>
</dbReference>
<dbReference type="FunFam" id="3.20.20.70:FF:000044">
    <property type="entry name" value="Deoxyribose-phosphate aldolase"/>
    <property type="match status" value="1"/>
</dbReference>
<evidence type="ECO:0000256" key="2">
    <source>
        <dbReference type="ARBA" id="ARBA00022490"/>
    </source>
</evidence>
<protein>
    <recommendedName>
        <fullName evidence="7">Deoxyribose-phosphate aldolase</fullName>
        <shortName evidence="7">DERA</shortName>
        <ecNumber evidence="7">4.1.2.4</ecNumber>
    </recommendedName>
    <alternativeName>
        <fullName evidence="7">2-deoxy-D-ribose 5-phosphate aldolase</fullName>
    </alternativeName>
    <alternativeName>
        <fullName evidence="7">Phosphodeoxyriboaldolase</fullName>
        <shortName evidence="7">Deoxyriboaldolase</shortName>
    </alternativeName>
</protein>
<dbReference type="PANTHER" id="PTHR10889:SF1">
    <property type="entry name" value="DEOXYRIBOSE-PHOSPHATE ALDOLASE"/>
    <property type="match status" value="1"/>
</dbReference>
<evidence type="ECO:0000256" key="3">
    <source>
        <dbReference type="ARBA" id="ARBA00023239"/>
    </source>
</evidence>
<keyword evidence="4 7" id="KW-0704">Schiff base</keyword>
<proteinExistence type="inferred from homology"/>
<dbReference type="GO" id="GO:0009264">
    <property type="term" value="P:deoxyribonucleotide catabolic process"/>
    <property type="evidence" value="ECO:0007669"/>
    <property type="project" value="UniProtKB-UniRule"/>
</dbReference>
<dbReference type="PANTHER" id="PTHR10889">
    <property type="entry name" value="DEOXYRIBOSE-PHOSPHATE ALDOLASE"/>
    <property type="match status" value="1"/>
</dbReference>
<dbReference type="NCBIfam" id="TIGR00126">
    <property type="entry name" value="deoC"/>
    <property type="match status" value="1"/>
</dbReference>
<dbReference type="InterPro" id="IPR013785">
    <property type="entry name" value="Aldolase_TIM"/>
</dbReference>
<dbReference type="GO" id="GO:0005737">
    <property type="term" value="C:cytoplasm"/>
    <property type="evidence" value="ECO:0007669"/>
    <property type="project" value="UniProtKB-SubCell"/>
</dbReference>
<comment type="function">
    <text evidence="6 7">Catalyzes a reversible aldol reaction between acetaldehyde and D-glyceraldehyde 3-phosphate to generate 2-deoxy-D-ribose 5-phosphate.</text>
</comment>
<dbReference type="GO" id="GO:0006018">
    <property type="term" value="P:2-deoxyribose 1-phosphate catabolic process"/>
    <property type="evidence" value="ECO:0007669"/>
    <property type="project" value="UniProtKB-UniRule"/>
</dbReference>
<keyword evidence="3 7" id="KW-0456">Lyase</keyword>